<keyword evidence="2" id="KW-1185">Reference proteome</keyword>
<dbReference type="GeneID" id="17322804"/>
<organism evidence="1 2">
    <name type="scientific">Chondrus crispus</name>
    <name type="common">Carrageen Irish moss</name>
    <name type="synonym">Polymorpha crispa</name>
    <dbReference type="NCBI Taxonomy" id="2769"/>
    <lineage>
        <taxon>Eukaryota</taxon>
        <taxon>Rhodophyta</taxon>
        <taxon>Florideophyceae</taxon>
        <taxon>Rhodymeniophycidae</taxon>
        <taxon>Gigartinales</taxon>
        <taxon>Gigartinaceae</taxon>
        <taxon>Chondrus</taxon>
    </lineage>
</organism>
<dbReference type="EMBL" id="HG001726">
    <property type="protein sequence ID" value="CDF35273.1"/>
    <property type="molecule type" value="Genomic_DNA"/>
</dbReference>
<dbReference type="RefSeq" id="XP_005715092.1">
    <property type="nucleotide sequence ID" value="XM_005715035.1"/>
</dbReference>
<dbReference type="Gramene" id="CDF35273">
    <property type="protein sequence ID" value="CDF35273"/>
    <property type="gene ID" value="CHC_T00003927001"/>
</dbReference>
<dbReference type="Proteomes" id="UP000012073">
    <property type="component" value="Unassembled WGS sequence"/>
</dbReference>
<dbReference type="AlphaFoldDB" id="R7QBV2"/>
<accession>R7QBV2</accession>
<protein>
    <submittedName>
        <fullName evidence="1">Uncharacterized protein</fullName>
    </submittedName>
</protein>
<name>R7QBV2_CHOCR</name>
<reference evidence="2" key="1">
    <citation type="journal article" date="2013" name="Proc. Natl. Acad. Sci. U.S.A.">
        <title>Genome structure and metabolic features in the red seaweed Chondrus crispus shed light on evolution of the Archaeplastida.</title>
        <authorList>
            <person name="Collen J."/>
            <person name="Porcel B."/>
            <person name="Carre W."/>
            <person name="Ball S.G."/>
            <person name="Chaparro C."/>
            <person name="Tonon T."/>
            <person name="Barbeyron T."/>
            <person name="Michel G."/>
            <person name="Noel B."/>
            <person name="Valentin K."/>
            <person name="Elias M."/>
            <person name="Artiguenave F."/>
            <person name="Arun A."/>
            <person name="Aury J.M."/>
            <person name="Barbosa-Neto J.F."/>
            <person name="Bothwell J.H."/>
            <person name="Bouget F.Y."/>
            <person name="Brillet L."/>
            <person name="Cabello-Hurtado F."/>
            <person name="Capella-Gutierrez S."/>
            <person name="Charrier B."/>
            <person name="Cladiere L."/>
            <person name="Cock J.M."/>
            <person name="Coelho S.M."/>
            <person name="Colleoni C."/>
            <person name="Czjzek M."/>
            <person name="Da Silva C."/>
            <person name="Delage L."/>
            <person name="Denoeud F."/>
            <person name="Deschamps P."/>
            <person name="Dittami S.M."/>
            <person name="Gabaldon T."/>
            <person name="Gachon C.M."/>
            <person name="Groisillier A."/>
            <person name="Herve C."/>
            <person name="Jabbari K."/>
            <person name="Katinka M."/>
            <person name="Kloareg B."/>
            <person name="Kowalczyk N."/>
            <person name="Labadie K."/>
            <person name="Leblanc C."/>
            <person name="Lopez P.J."/>
            <person name="McLachlan D.H."/>
            <person name="Meslet-Cladiere L."/>
            <person name="Moustafa A."/>
            <person name="Nehr Z."/>
            <person name="Nyvall Collen P."/>
            <person name="Panaud O."/>
            <person name="Partensky F."/>
            <person name="Poulain J."/>
            <person name="Rensing S.A."/>
            <person name="Rousvoal S."/>
            <person name="Samson G."/>
            <person name="Symeonidi A."/>
            <person name="Weissenbach J."/>
            <person name="Zambounis A."/>
            <person name="Wincker P."/>
            <person name="Boyen C."/>
        </authorList>
    </citation>
    <scope>NUCLEOTIDE SEQUENCE [LARGE SCALE GENOMIC DNA]</scope>
    <source>
        <strain evidence="2">cv. Stackhouse</strain>
    </source>
</reference>
<dbReference type="KEGG" id="ccp:CHC_T00003927001"/>
<sequence length="39" mass="4524">MDRMRSVTVLLCRGLLLCFPRHIKSLCPTTADYSSRVRK</sequence>
<evidence type="ECO:0000313" key="1">
    <source>
        <dbReference type="EMBL" id="CDF35273.1"/>
    </source>
</evidence>
<gene>
    <name evidence="1" type="ORF">CHC_T00003927001</name>
</gene>
<proteinExistence type="predicted"/>
<evidence type="ECO:0000313" key="2">
    <source>
        <dbReference type="Proteomes" id="UP000012073"/>
    </source>
</evidence>